<reference evidence="3" key="1">
    <citation type="submission" date="2016-11" db="UniProtKB">
        <authorList>
            <consortium name="WormBaseParasite"/>
        </authorList>
    </citation>
    <scope>IDENTIFICATION</scope>
</reference>
<protein>
    <submittedName>
        <fullName evidence="3">Calponin-homology (CH) domain-containing protein</fullName>
    </submittedName>
</protein>
<name>A0A1I8FA72_9PLAT</name>
<keyword evidence="2" id="KW-1185">Reference proteome</keyword>
<feature type="compositionally biased region" description="Low complexity" evidence="1">
    <location>
        <begin position="88"/>
        <end position="109"/>
    </location>
</feature>
<accession>A0A1I8FA72</accession>
<feature type="region of interest" description="Disordered" evidence="1">
    <location>
        <begin position="57"/>
        <end position="147"/>
    </location>
</feature>
<evidence type="ECO:0000313" key="2">
    <source>
        <dbReference type="Proteomes" id="UP000095280"/>
    </source>
</evidence>
<organism evidence="2 3">
    <name type="scientific">Macrostomum lignano</name>
    <dbReference type="NCBI Taxonomy" id="282301"/>
    <lineage>
        <taxon>Eukaryota</taxon>
        <taxon>Metazoa</taxon>
        <taxon>Spiralia</taxon>
        <taxon>Lophotrochozoa</taxon>
        <taxon>Platyhelminthes</taxon>
        <taxon>Rhabditophora</taxon>
        <taxon>Macrostomorpha</taxon>
        <taxon>Macrostomida</taxon>
        <taxon>Macrostomidae</taxon>
        <taxon>Macrostomum</taxon>
    </lineage>
</organism>
<evidence type="ECO:0000313" key="3">
    <source>
        <dbReference type="WBParaSite" id="maker-unitig_26670-snap-gene-0.2-mRNA-1"/>
    </source>
</evidence>
<dbReference type="WBParaSite" id="maker-unitig_26670-snap-gene-0.2-mRNA-1">
    <property type="protein sequence ID" value="maker-unitig_26670-snap-gene-0.2-mRNA-1"/>
    <property type="gene ID" value="maker-unitig_26670-snap-gene-0.2"/>
</dbReference>
<feature type="compositionally biased region" description="Basic and acidic residues" evidence="1">
    <location>
        <begin position="132"/>
        <end position="147"/>
    </location>
</feature>
<dbReference type="AlphaFoldDB" id="A0A1I8FA72"/>
<feature type="region of interest" description="Disordered" evidence="1">
    <location>
        <begin position="328"/>
        <end position="391"/>
    </location>
</feature>
<evidence type="ECO:0000256" key="1">
    <source>
        <dbReference type="SAM" id="MobiDB-lite"/>
    </source>
</evidence>
<feature type="region of interest" description="Disordered" evidence="1">
    <location>
        <begin position="165"/>
        <end position="193"/>
    </location>
</feature>
<proteinExistence type="predicted"/>
<dbReference type="Proteomes" id="UP000095280">
    <property type="component" value="Unplaced"/>
</dbReference>
<sequence length="550" mass="58817">MERDRAQRKKSRGLQRRLADCEERGCSAEMPEIDRLSQSVGLGGQASRRVWAARIGQAADANSRPHSDRLQRSPKRPTSCASCERSRSWSWPSCRTSCRSCSNRSNRQRSGAELRASSSCPRRSFNARRRKGGIEKKPSKRRNEEAEMKERLLVRCQELEEAANIRTAQQRRNGGVVESPEPADEQRAVADNAAAAVEPGARSWCGQTPDVNMAASPHNNGCSAAAGGAGGAAAEKAASCPAKTRMRICLSGSVSAELQQRNQAAAGSAARQLVSGFETQTASVSAPASSAVASRSTSTIATSALTSTLASTWSSTSAAVLSDRNRLSAGGIQQQQQQQQQPPPPPQPSSSSAEPVVPAKKTLVYSIEMNPGRPGPRRPAGGGSGSSSAKTVRKLAVSAGLTPGFENTPALVQTETGELAGAAADEDAPYPGLAEQAGVGWDLVQVQLPVWRHRGERWDDGKGHRVKLLLLLLLAMLRLHNSHHLFALAFGGRCDPSRRLANFSARLSLEIFKQFNNSPLVRRVADNFANNGADKFVIFSTFARRLAGLG</sequence>